<feature type="domain" description="NADP-dependent oxidoreductase" evidence="10">
    <location>
        <begin position="16"/>
        <end position="266"/>
    </location>
</feature>
<keyword evidence="12" id="KW-1185">Reference proteome</keyword>
<dbReference type="InterPro" id="IPR036812">
    <property type="entry name" value="NAD(P)_OxRdtase_dom_sf"/>
</dbReference>
<dbReference type="EC" id="1.1.1.358" evidence="4"/>
<sequence length="281" mass="32177">MSRYLQLNNGNKIPHIGFGTWELGRSQAANVVYHALKAGFRLIDTAYLYRNEKEVGEGIEQWLDEDPENNKRSEVFYTTKLWDTQFGYENAKRSIQRAIDQVQGLEYIDLLLMHSPNGGPRVRKETYQAMQEAVDQGLVKQLGVSSWGEAHLKELFSWDGLKHKPVVNQIELSPWCMRERLVDFCHKNEILTEAYSPLARGGRFNEEAVKSIAKSKGVTPAQVLLRWSIQKGHIPIPKTQTIGRLPENIDVFGFELSDQEVGQLDHPNEHDHTDWDVVNVP</sequence>
<dbReference type="GO" id="GO:0042180">
    <property type="term" value="P:ketone metabolic process"/>
    <property type="evidence" value="ECO:0007669"/>
    <property type="project" value="UniProtKB-ARBA"/>
</dbReference>
<comment type="catalytic activity">
    <reaction evidence="2">
        <text>(R)-pantolactone + NADP(+) = 2-dehydropantolactone + NADPH + H(+)</text>
        <dbReference type="Rhea" id="RHEA:18981"/>
        <dbReference type="ChEBI" id="CHEBI:15378"/>
        <dbReference type="ChEBI" id="CHEBI:16719"/>
        <dbReference type="ChEBI" id="CHEBI:18395"/>
        <dbReference type="ChEBI" id="CHEBI:57783"/>
        <dbReference type="ChEBI" id="CHEBI:58349"/>
        <dbReference type="EC" id="1.1.1.358"/>
    </reaction>
</comment>
<reference evidence="11 12" key="1">
    <citation type="submission" date="2016-02" db="EMBL/GenBank/DDBJ databases">
        <title>Comparative genomic and transcriptomic foundation for Pichia pastoris.</title>
        <authorList>
            <person name="Love K.R."/>
            <person name="Shah K.A."/>
            <person name="Whittaker C.A."/>
            <person name="Wu J."/>
            <person name="Bartlett M.C."/>
            <person name="Ma D."/>
            <person name="Leeson R.L."/>
            <person name="Priest M."/>
            <person name="Young S.K."/>
            <person name="Love J.C."/>
        </authorList>
    </citation>
    <scope>NUCLEOTIDE SEQUENCE [LARGE SCALE GENOMIC DNA]</scope>
    <source>
        <strain evidence="11 12">ATCC 28485</strain>
    </source>
</reference>
<evidence type="ECO:0000256" key="8">
    <source>
        <dbReference type="PIRSR" id="PIRSR000097-2"/>
    </source>
</evidence>
<evidence type="ECO:0000256" key="3">
    <source>
        <dbReference type="ARBA" id="ARBA00051098"/>
    </source>
</evidence>
<evidence type="ECO:0000256" key="2">
    <source>
        <dbReference type="ARBA" id="ARBA00050878"/>
    </source>
</evidence>
<dbReference type="Proteomes" id="UP000094565">
    <property type="component" value="Chromosome 2"/>
</dbReference>
<gene>
    <name evidence="11" type="primary">YJR096W</name>
    <name evidence="11" type="ORF">ATY40_BA7502592</name>
</gene>
<dbReference type="InterPro" id="IPR018170">
    <property type="entry name" value="Aldo/ket_reductase_CS"/>
</dbReference>
<keyword evidence="1" id="KW-0560">Oxidoreductase</keyword>
<evidence type="ECO:0000256" key="9">
    <source>
        <dbReference type="PIRSR" id="PIRSR000097-3"/>
    </source>
</evidence>
<accession>A0A1B2JCF0</accession>
<comment type="catalytic activity">
    <reaction evidence="3">
        <text>isatin + NADPH + H(+) = 3-hydroxyindolin-2-one + NADP(+)</text>
        <dbReference type="Rhea" id="RHEA:68608"/>
        <dbReference type="ChEBI" id="CHEBI:15378"/>
        <dbReference type="ChEBI" id="CHEBI:27539"/>
        <dbReference type="ChEBI" id="CHEBI:28536"/>
        <dbReference type="ChEBI" id="CHEBI:57783"/>
        <dbReference type="ChEBI" id="CHEBI:58349"/>
    </reaction>
</comment>
<dbReference type="InterPro" id="IPR023210">
    <property type="entry name" value="NADP_OxRdtase_dom"/>
</dbReference>
<dbReference type="InterPro" id="IPR020471">
    <property type="entry name" value="AKR"/>
</dbReference>
<protein>
    <recommendedName>
        <fullName evidence="5">2-dehydropantolactone reductase</fullName>
        <ecNumber evidence="4">1.1.1.358</ecNumber>
    </recommendedName>
    <alternativeName>
        <fullName evidence="5">2-dehydropantolactone reductase</fullName>
    </alternativeName>
    <alternativeName>
        <fullName evidence="6">Ketopantoyl-lactone reductase</fullName>
    </alternativeName>
</protein>
<proteinExistence type="predicted"/>
<dbReference type="PANTHER" id="PTHR43827">
    <property type="entry name" value="2,5-DIKETO-D-GLUCONIC ACID REDUCTASE"/>
    <property type="match status" value="1"/>
</dbReference>
<feature type="binding site" evidence="8">
    <location>
        <position position="114"/>
    </location>
    <ligand>
        <name>substrate</name>
    </ligand>
</feature>
<evidence type="ECO:0000256" key="5">
    <source>
        <dbReference type="ARBA" id="ARBA00079693"/>
    </source>
</evidence>
<evidence type="ECO:0000256" key="7">
    <source>
        <dbReference type="PIRSR" id="PIRSR000097-1"/>
    </source>
</evidence>
<dbReference type="FunFam" id="3.20.20.100:FF:000002">
    <property type="entry name" value="2,5-diketo-D-gluconic acid reductase A"/>
    <property type="match status" value="1"/>
</dbReference>
<evidence type="ECO:0000256" key="1">
    <source>
        <dbReference type="ARBA" id="ARBA00023002"/>
    </source>
</evidence>
<feature type="site" description="Lowers pKa of active site Tyr" evidence="9">
    <location>
        <position position="80"/>
    </location>
</feature>
<dbReference type="AlphaFoldDB" id="A0A1B2JCF0"/>
<name>A0A1B2JCF0_PICPA</name>
<dbReference type="PIRSF" id="PIRSF000097">
    <property type="entry name" value="AKR"/>
    <property type="match status" value="1"/>
</dbReference>
<evidence type="ECO:0000256" key="4">
    <source>
        <dbReference type="ARBA" id="ARBA00066965"/>
    </source>
</evidence>
<evidence type="ECO:0000256" key="6">
    <source>
        <dbReference type="ARBA" id="ARBA00081322"/>
    </source>
</evidence>
<dbReference type="Gene3D" id="3.20.20.100">
    <property type="entry name" value="NADP-dependent oxidoreductase domain"/>
    <property type="match status" value="1"/>
</dbReference>
<dbReference type="EMBL" id="CP014585">
    <property type="protein sequence ID" value="ANZ75689.1"/>
    <property type="molecule type" value="Genomic_DNA"/>
</dbReference>
<dbReference type="PANTHER" id="PTHR43827:SF13">
    <property type="entry name" value="ALDO_KETO REDUCTASE FAMILY PROTEIN"/>
    <property type="match status" value="1"/>
</dbReference>
<dbReference type="PRINTS" id="PR00069">
    <property type="entry name" value="ALDKETRDTASE"/>
</dbReference>
<organism evidence="11 12">
    <name type="scientific">Komagataella pastoris</name>
    <name type="common">Yeast</name>
    <name type="synonym">Pichia pastoris</name>
    <dbReference type="NCBI Taxonomy" id="4922"/>
    <lineage>
        <taxon>Eukaryota</taxon>
        <taxon>Fungi</taxon>
        <taxon>Dikarya</taxon>
        <taxon>Ascomycota</taxon>
        <taxon>Saccharomycotina</taxon>
        <taxon>Pichiomycetes</taxon>
        <taxon>Pichiales</taxon>
        <taxon>Pichiaceae</taxon>
        <taxon>Komagataella</taxon>
    </lineage>
</organism>
<dbReference type="OrthoDB" id="416253at2759"/>
<dbReference type="PROSITE" id="PS00798">
    <property type="entry name" value="ALDOKETO_REDUCTASE_1"/>
    <property type="match status" value="1"/>
</dbReference>
<evidence type="ECO:0000259" key="10">
    <source>
        <dbReference type="Pfam" id="PF00248"/>
    </source>
</evidence>
<dbReference type="Pfam" id="PF00248">
    <property type="entry name" value="Aldo_ket_red"/>
    <property type="match status" value="1"/>
</dbReference>
<feature type="active site" description="Proton donor" evidence="7">
    <location>
        <position position="49"/>
    </location>
</feature>
<dbReference type="SUPFAM" id="SSF51430">
    <property type="entry name" value="NAD(P)-linked oxidoreductase"/>
    <property type="match status" value="1"/>
</dbReference>
<evidence type="ECO:0000313" key="12">
    <source>
        <dbReference type="Proteomes" id="UP000094565"/>
    </source>
</evidence>
<evidence type="ECO:0000313" key="11">
    <source>
        <dbReference type="EMBL" id="ANZ75689.1"/>
    </source>
</evidence>
<dbReference type="GO" id="GO:0047011">
    <property type="term" value="F:2-dehydropantolactone reductase (A-specific) activity"/>
    <property type="evidence" value="ECO:0007669"/>
    <property type="project" value="UniProtKB-ARBA"/>
</dbReference>
<dbReference type="CDD" id="cd19071">
    <property type="entry name" value="AKR_AKR1-5-like"/>
    <property type="match status" value="1"/>
</dbReference>